<accession>A0A9P6MC03</accession>
<proteinExistence type="predicted"/>
<reference evidence="1" key="1">
    <citation type="journal article" date="2020" name="Fungal Divers.">
        <title>Resolving the Mortierellaceae phylogeny through synthesis of multi-gene phylogenetics and phylogenomics.</title>
        <authorList>
            <person name="Vandepol N."/>
            <person name="Liber J."/>
            <person name="Desiro A."/>
            <person name="Na H."/>
            <person name="Kennedy M."/>
            <person name="Barry K."/>
            <person name="Grigoriev I.V."/>
            <person name="Miller A.N."/>
            <person name="O'Donnell K."/>
            <person name="Stajich J.E."/>
            <person name="Bonito G."/>
        </authorList>
    </citation>
    <scope>NUCLEOTIDE SEQUENCE</scope>
    <source>
        <strain evidence="1">NRRL 2769</strain>
    </source>
</reference>
<keyword evidence="2" id="KW-1185">Reference proteome</keyword>
<organism evidence="1 2">
    <name type="scientific">Entomortierella chlamydospora</name>
    <dbReference type="NCBI Taxonomy" id="101097"/>
    <lineage>
        <taxon>Eukaryota</taxon>
        <taxon>Fungi</taxon>
        <taxon>Fungi incertae sedis</taxon>
        <taxon>Mucoromycota</taxon>
        <taxon>Mortierellomycotina</taxon>
        <taxon>Mortierellomycetes</taxon>
        <taxon>Mortierellales</taxon>
        <taxon>Mortierellaceae</taxon>
        <taxon>Entomortierella</taxon>
    </lineage>
</organism>
<protein>
    <submittedName>
        <fullName evidence="1">Uncharacterized protein</fullName>
    </submittedName>
</protein>
<dbReference type="AlphaFoldDB" id="A0A9P6MC03"/>
<name>A0A9P6MC03_9FUNG</name>
<sequence length="78" mass="8989">GQGRDHNLVLHSVERCTRRYSREGRVVDGAVWSLARQGLLHSHKARPIFGGERRSYTRNALEGSLRFFVLINLDQKPF</sequence>
<dbReference type="EMBL" id="JAAAID010005292">
    <property type="protein sequence ID" value="KAF9991362.1"/>
    <property type="molecule type" value="Genomic_DNA"/>
</dbReference>
<feature type="non-terminal residue" evidence="1">
    <location>
        <position position="1"/>
    </location>
</feature>
<dbReference type="Proteomes" id="UP000703661">
    <property type="component" value="Unassembled WGS sequence"/>
</dbReference>
<evidence type="ECO:0000313" key="2">
    <source>
        <dbReference type="Proteomes" id="UP000703661"/>
    </source>
</evidence>
<comment type="caution">
    <text evidence="1">The sequence shown here is derived from an EMBL/GenBank/DDBJ whole genome shotgun (WGS) entry which is preliminary data.</text>
</comment>
<gene>
    <name evidence="1" type="ORF">BGZ80_009191</name>
</gene>
<evidence type="ECO:0000313" key="1">
    <source>
        <dbReference type="EMBL" id="KAF9991362.1"/>
    </source>
</evidence>